<dbReference type="Pfam" id="PF03704">
    <property type="entry name" value="BTAD"/>
    <property type="match status" value="1"/>
</dbReference>
<accession>A0A5P2BPX6</accession>
<evidence type="ECO:0000256" key="2">
    <source>
        <dbReference type="ARBA" id="ARBA00023012"/>
    </source>
</evidence>
<dbReference type="InterPro" id="IPR051677">
    <property type="entry name" value="AfsR-DnrI-RedD_regulator"/>
</dbReference>
<evidence type="ECO:0000259" key="8">
    <source>
        <dbReference type="PROSITE" id="PS51755"/>
    </source>
</evidence>
<dbReference type="InterPro" id="IPR005158">
    <property type="entry name" value="BTAD"/>
</dbReference>
<evidence type="ECO:0000256" key="4">
    <source>
        <dbReference type="ARBA" id="ARBA00023125"/>
    </source>
</evidence>
<sequence>MDIEVLGALAVRENGLSVTPTAPKPRQVLALLALHADRMVPVSALTEELWGAAPPRSARTTLQTYVLQLRELIAAALERDSAPDTAPGTPAAPGAPGGGRSAKDVLVTMPGGYLLCSGGGTSDVRTFERLAGAGYRAMDAGDCAGAARQLREALALWSGTAFADVQAGPQLQMEIKRLDESRLCALDRRIEADLRLGRHRELLAELTVLVNGYRTHESLHAQYMLALHRSGRRGEALDAYQRLRTTLVHELGLEPSARLRRLQRSILTAGHDLAAPAPVPAPAAAGAGAAAAPGAPAPAPGAGAAAPAPPAVKVRLVPTG</sequence>
<keyword evidence="11" id="KW-1185">Reference proteome</keyword>
<dbReference type="Gene3D" id="1.25.40.10">
    <property type="entry name" value="Tetratricopeptide repeat domain"/>
    <property type="match status" value="1"/>
</dbReference>
<organism evidence="10 11">
    <name type="scientific">Streptomyces venezuelae</name>
    <dbReference type="NCBI Taxonomy" id="54571"/>
    <lineage>
        <taxon>Bacteria</taxon>
        <taxon>Bacillati</taxon>
        <taxon>Actinomycetota</taxon>
        <taxon>Actinomycetes</taxon>
        <taxon>Kitasatosporales</taxon>
        <taxon>Streptomycetaceae</taxon>
        <taxon>Streptomyces</taxon>
    </lineage>
</organism>
<feature type="compositionally biased region" description="Low complexity" evidence="7">
    <location>
        <begin position="282"/>
        <end position="306"/>
    </location>
</feature>
<feature type="compositionally biased region" description="Low complexity" evidence="7">
    <location>
        <begin position="83"/>
        <end position="94"/>
    </location>
</feature>
<evidence type="ECO:0000256" key="3">
    <source>
        <dbReference type="ARBA" id="ARBA00023015"/>
    </source>
</evidence>
<dbReference type="InterPro" id="IPR016032">
    <property type="entry name" value="Sig_transdc_resp-reg_C-effctor"/>
</dbReference>
<reference evidence="10 11" key="1">
    <citation type="submission" date="2018-05" db="EMBL/GenBank/DDBJ databases">
        <title>Streptomyces venezuelae.</title>
        <authorList>
            <person name="Kim W."/>
            <person name="Lee N."/>
            <person name="Cho B.-K."/>
        </authorList>
    </citation>
    <scope>NUCLEOTIDE SEQUENCE [LARGE SCALE GENOMIC DNA]</scope>
    <source>
        <strain evidence="10 11">ATCC 14583</strain>
    </source>
</reference>
<name>A0A5P2BPX6_STRVZ</name>
<dbReference type="InterPro" id="IPR011990">
    <property type="entry name" value="TPR-like_helical_dom_sf"/>
</dbReference>
<feature type="domain" description="OmpR/PhoB-type" evidence="8">
    <location>
        <begin position="1"/>
        <end position="95"/>
    </location>
</feature>
<keyword evidence="4 6" id="KW-0238">DNA-binding</keyword>
<feature type="region of interest" description="Disordered" evidence="7">
    <location>
        <begin position="79"/>
        <end position="102"/>
    </location>
</feature>
<dbReference type="PANTHER" id="PTHR35807">
    <property type="entry name" value="TRANSCRIPTIONAL REGULATOR REDD-RELATED"/>
    <property type="match status" value="1"/>
</dbReference>
<dbReference type="GO" id="GO:0000160">
    <property type="term" value="P:phosphorelay signal transduction system"/>
    <property type="evidence" value="ECO:0007669"/>
    <property type="project" value="UniProtKB-KW"/>
</dbReference>
<dbReference type="InterPro" id="IPR036388">
    <property type="entry name" value="WH-like_DNA-bd_sf"/>
</dbReference>
<evidence type="ECO:0000256" key="1">
    <source>
        <dbReference type="ARBA" id="ARBA00005820"/>
    </source>
</evidence>
<dbReference type="SUPFAM" id="SSF48452">
    <property type="entry name" value="TPR-like"/>
    <property type="match status" value="1"/>
</dbReference>
<evidence type="ECO:0000256" key="5">
    <source>
        <dbReference type="ARBA" id="ARBA00023163"/>
    </source>
</evidence>
<evidence type="ECO:0000256" key="6">
    <source>
        <dbReference type="PROSITE-ProRule" id="PRU01091"/>
    </source>
</evidence>
<dbReference type="Proteomes" id="UP000323046">
    <property type="component" value="Chromosome"/>
</dbReference>
<dbReference type="SUPFAM" id="SSF46894">
    <property type="entry name" value="C-terminal effector domain of the bipartite response regulators"/>
    <property type="match status" value="1"/>
</dbReference>
<dbReference type="OrthoDB" id="4336084at2"/>
<dbReference type="SMART" id="SM01043">
    <property type="entry name" value="BTAD"/>
    <property type="match status" value="1"/>
</dbReference>
<proteinExistence type="inferred from homology"/>
<dbReference type="Pfam" id="PF00486">
    <property type="entry name" value="Trans_reg_C"/>
    <property type="match status" value="1"/>
</dbReference>
<keyword evidence="3" id="KW-0805">Transcription regulation</keyword>
<comment type="similarity">
    <text evidence="1">Belongs to the AfsR/DnrI/RedD regulatory family.</text>
</comment>
<dbReference type="Gene3D" id="1.10.10.10">
    <property type="entry name" value="Winged helix-like DNA-binding domain superfamily/Winged helix DNA-binding domain"/>
    <property type="match status" value="1"/>
</dbReference>
<evidence type="ECO:0000313" key="9">
    <source>
        <dbReference type="EMBL" id="QES25170.1"/>
    </source>
</evidence>
<dbReference type="EMBL" id="CP029193">
    <property type="protein sequence ID" value="QES25170.1"/>
    <property type="molecule type" value="Genomic_DNA"/>
</dbReference>
<protein>
    <recommendedName>
        <fullName evidence="8">OmpR/PhoB-type domain-containing protein</fullName>
    </recommendedName>
</protein>
<dbReference type="EMBL" id="CP029193">
    <property type="protein sequence ID" value="QES31141.1"/>
    <property type="molecule type" value="Genomic_DNA"/>
</dbReference>
<dbReference type="CDD" id="cd15831">
    <property type="entry name" value="BTAD"/>
    <property type="match status" value="1"/>
</dbReference>
<feature type="region of interest" description="Disordered" evidence="7">
    <location>
        <begin position="282"/>
        <end position="310"/>
    </location>
</feature>
<dbReference type="PROSITE" id="PS51755">
    <property type="entry name" value="OMPR_PHOB"/>
    <property type="match status" value="1"/>
</dbReference>
<dbReference type="InterPro" id="IPR001867">
    <property type="entry name" value="OmpR/PhoB-type_DNA-bd"/>
</dbReference>
<dbReference type="PANTHER" id="PTHR35807:SF1">
    <property type="entry name" value="TRANSCRIPTIONAL REGULATOR REDD"/>
    <property type="match status" value="1"/>
</dbReference>
<keyword evidence="2" id="KW-0902">Two-component regulatory system</keyword>
<evidence type="ECO:0000256" key="7">
    <source>
        <dbReference type="SAM" id="MobiDB-lite"/>
    </source>
</evidence>
<dbReference type="GO" id="GO:0006355">
    <property type="term" value="P:regulation of DNA-templated transcription"/>
    <property type="evidence" value="ECO:0007669"/>
    <property type="project" value="InterPro"/>
</dbReference>
<keyword evidence="5" id="KW-0804">Transcription</keyword>
<gene>
    <name evidence="9" type="ORF">DEJ47_00650</name>
    <name evidence="10" type="ORF">DEJ47_36195</name>
</gene>
<dbReference type="GO" id="GO:0003677">
    <property type="term" value="F:DNA binding"/>
    <property type="evidence" value="ECO:0007669"/>
    <property type="project" value="UniProtKB-UniRule"/>
</dbReference>
<evidence type="ECO:0000313" key="11">
    <source>
        <dbReference type="Proteomes" id="UP000323046"/>
    </source>
</evidence>
<evidence type="ECO:0000313" key="10">
    <source>
        <dbReference type="EMBL" id="QES31141.1"/>
    </source>
</evidence>
<dbReference type="RefSeq" id="WP_150163980.1">
    <property type="nucleotide sequence ID" value="NZ_CP029193.1"/>
</dbReference>
<dbReference type="AlphaFoldDB" id="A0A5P2BPX6"/>
<feature type="DNA-binding region" description="OmpR/PhoB-type" evidence="6">
    <location>
        <begin position="1"/>
        <end position="95"/>
    </location>
</feature>
<dbReference type="SMART" id="SM00862">
    <property type="entry name" value="Trans_reg_C"/>
    <property type="match status" value="1"/>
</dbReference>